<evidence type="ECO:0000256" key="5">
    <source>
        <dbReference type="SAM" id="MobiDB-lite"/>
    </source>
</evidence>
<dbReference type="Proteomes" id="UP000077521">
    <property type="component" value="Unassembled WGS sequence"/>
</dbReference>
<feature type="compositionally biased region" description="Polar residues" evidence="5">
    <location>
        <begin position="112"/>
        <end position="121"/>
    </location>
</feature>
<dbReference type="GO" id="GO:0044732">
    <property type="term" value="C:mitotic spindle pole body"/>
    <property type="evidence" value="ECO:0007669"/>
    <property type="project" value="TreeGrafter"/>
</dbReference>
<dbReference type="GO" id="GO:0005634">
    <property type="term" value="C:nucleus"/>
    <property type="evidence" value="ECO:0007669"/>
    <property type="project" value="InterPro"/>
</dbReference>
<comment type="catalytic activity">
    <reaction evidence="1">
        <text>All bonds known to be hydrolyzed by this endopeptidase have arginine in P1 and an acidic residue in P4. P6 is often occupied by an acidic residue or by a hydroxy-amino-acid residue, the phosphorylation of which enhances cleavage.</text>
        <dbReference type="EC" id="3.4.22.49"/>
    </reaction>
</comment>
<evidence type="ECO:0000313" key="7">
    <source>
        <dbReference type="Proteomes" id="UP000077521"/>
    </source>
</evidence>
<dbReference type="EMBL" id="LWDF02000139">
    <property type="protein sequence ID" value="KAE8256250.1"/>
    <property type="molecule type" value="Genomic_DNA"/>
</dbReference>
<evidence type="ECO:0000256" key="3">
    <source>
        <dbReference type="ARBA" id="ARBA00022801"/>
    </source>
</evidence>
<reference evidence="6" key="2">
    <citation type="journal article" date="2019" name="IMA Fungus">
        <title>Genome sequencing and comparison of five Tilletia species to identify candidate genes for the detection of regulated species infecting wheat.</title>
        <authorList>
            <person name="Nguyen H.D.T."/>
            <person name="Sultana T."/>
            <person name="Kesanakurti P."/>
            <person name="Hambleton S."/>
        </authorList>
    </citation>
    <scope>NUCLEOTIDE SEQUENCE</scope>
    <source>
        <strain evidence="6">DAOMC 236416</strain>
    </source>
</reference>
<keyword evidence="3" id="KW-0378">Hydrolase</keyword>
<evidence type="ECO:0000256" key="1">
    <source>
        <dbReference type="ARBA" id="ARBA00000451"/>
    </source>
</evidence>
<dbReference type="SMART" id="SM00028">
    <property type="entry name" value="TPR"/>
    <property type="match status" value="4"/>
</dbReference>
<keyword evidence="4" id="KW-0159">Chromosome partition</keyword>
<keyword evidence="7" id="KW-1185">Reference proteome</keyword>
<sequence length="1748" mass="188528">MPTASTAVAPSAVQTRTRRTATATASAPAPAPPPAAVRRPTTRTTTAAAPSTRTAATSTAKTRTTATTTTTASASNTTTRPRTPVKRTATAQTSTAAASTAAPKAAPKSTEETVSNPNTTRLTALKAECTTAHNEGSKFYTDRNFKDAIPFFLRAIQLAQDVESQYAILREDASEAQTAALDAALLQWQRFNMRRLDILAACYRMSGQGVLYFQTTREAFRAMPRSQIEELGNLLNNTGLSEAFALQEWSRLTAMARMWFDTACFDTQSTTAEWDGTPFDGDAFYRLNTDLENGFNLGTHRAEDDRALASCHAALLEHYMNTSLELNLHREHVPDICANLWKFCRTVYDDRLPIRRARAHMRFLEIRLLTSPPEREASLLHDLAKVLQDLEGIPGDDDGLRKFVPQYMASAYLLRISILHHHHGTIPTDGGLDLDETVERATLLLQQVLDACEHGRVPPATASKGRVSLRPTARGNVVEAPVTPPRQVKPTPALSGGNANANVRRVGAAAVEGPSKSTVTSTTTKSPLDDPARLCAQIEMCCEMLSASGHGLSVLRLLRMLRRLHQVEAIKSQLDRNGYYRCCAQLASIYLSLGQVSRAKEMLGEAQKVLRMQDSESAGAGSGSGSKAVAVVVVSPDTQVRCLMAEVELYVALGDVPTAKTSYESAIRIGQTIRGVKQQYVWQAGLEQFQKLERQALAAQACARLRLGMGGLDGAIQAENLCCRLWYKLSSLIGMLTGEDAKEGVSGGGGRRGPKSSSGSSGERSRSGAIPGVEDPFGPAPGSEEDEEEKAKAKAKAAIDSKEGAQHAPPAAEEIVPTKKPALQHDTRIFPSQAMVGVYWRCGGNLIDSLLRCSQLLLTRGSGRDAELMAIEAADTASALDVPMSLSRALLQRAEVRLLMGRMDEGNADLSRARELLKDCSGAPEAVETARICGDAQLRAKAASEAVRSFGQGQAVLEQMDAMYSCVETVMLSPAVKRSKVVVGSEGMVGVAGGVSIPPARALLPNAQARLLIRQAQAMLLKNDRAASASLLERVLSLPITTDVELQSKNVLGQVALQHAVRSLSKHQVLNSLVDSVVSSPMISQSSKTVPANGVKAVVKALVSAHGAFAEAIHSGCGVSDATLLREAVGSQALVVAVLHALEVGSKASAQRGDIASSMDFGNSVTVLREYMEAIGNKLSWGELSLEEPKWLGAVPALDGQQVGRGKGKGLALFAPKVDKVDTFWSGVYAQGVQASLAGDNVEIPPNWSVVNISFVKARNALLVSRQGGGHRPLSVHLPVDRMSRREGEEEHLSIEAAIEQMRALTAAINSGIHGVKDVEGREGKILWWEGRRSLDKELEELMTTMETTWLGAFKSVLAEPTRASDEDVATLRDKLAGVLKHACAPSTKAGVNIKLDRVVVECIARLRPDMATDEDLEDVIHFVMDAFQVGGAPVAVDEVDIDDCVVEVRSALEEFWSRQNKAASEGARRPDDDHHLFLVLDKDACAFPWESLALLRDRPVSRIPSVRFLQDRIKMAPLFCPEQREDAAENGRYYDLANPRTFWLLNPGGDLKRTEGRLAPWLAKKQRHDGWRGITGRMPIVDELPKALEENDVLTYFGHGGAEMYIRSTRIRKLKRCAVTMLWGCSSGFLRDQGELERAGTPYNYMLAGSPALVANLWDMTDLELDRLCETVFCKLGMMDEGDRAAKSLVPAGGPNGGGGGGGGGGRAMSLTRAVAESRRDCRLPYLSGGACITYGVPVYFGSAASS</sequence>
<protein>
    <recommendedName>
        <fullName evidence="2">separase</fullName>
        <ecNumber evidence="2">3.4.22.49</ecNumber>
    </recommendedName>
</protein>
<dbReference type="InterPro" id="IPR005314">
    <property type="entry name" value="Peptidase_C50"/>
</dbReference>
<dbReference type="GO" id="GO:0005737">
    <property type="term" value="C:cytoplasm"/>
    <property type="evidence" value="ECO:0007669"/>
    <property type="project" value="TreeGrafter"/>
</dbReference>
<dbReference type="Pfam" id="PF03568">
    <property type="entry name" value="Separin_C"/>
    <property type="match status" value="1"/>
</dbReference>
<dbReference type="InterPro" id="IPR030397">
    <property type="entry name" value="SEPARIN_core_dom"/>
</dbReference>
<feature type="region of interest" description="Disordered" evidence="5">
    <location>
        <begin position="741"/>
        <end position="820"/>
    </location>
</feature>
<dbReference type="GO" id="GO:0004197">
    <property type="term" value="F:cysteine-type endopeptidase activity"/>
    <property type="evidence" value="ECO:0007669"/>
    <property type="project" value="InterPro"/>
</dbReference>
<evidence type="ECO:0000256" key="4">
    <source>
        <dbReference type="ARBA" id="ARBA00022829"/>
    </source>
</evidence>
<dbReference type="GO" id="GO:0072686">
    <property type="term" value="C:mitotic spindle"/>
    <property type="evidence" value="ECO:0007669"/>
    <property type="project" value="TreeGrafter"/>
</dbReference>
<proteinExistence type="predicted"/>
<dbReference type="EC" id="3.4.22.49" evidence="2"/>
<gene>
    <name evidence="6" type="ORF">A4X13_0g2761</name>
</gene>
<evidence type="ECO:0000256" key="2">
    <source>
        <dbReference type="ARBA" id="ARBA00012489"/>
    </source>
</evidence>
<reference evidence="6" key="1">
    <citation type="submission" date="2016-04" db="EMBL/GenBank/DDBJ databases">
        <authorList>
            <person name="Nguyen H.D."/>
            <person name="Samba Siva P."/>
            <person name="Cullis J."/>
            <person name="Levesque C.A."/>
            <person name="Hambleton S."/>
        </authorList>
    </citation>
    <scope>NUCLEOTIDE SEQUENCE</scope>
    <source>
        <strain evidence="6">DAOMC 236416</strain>
    </source>
</reference>
<accession>A0A177T9J2</accession>
<feature type="compositionally biased region" description="Basic and acidic residues" evidence="5">
    <location>
        <begin position="789"/>
        <end position="805"/>
    </location>
</feature>
<dbReference type="PROSITE" id="PS51700">
    <property type="entry name" value="SEPARIN"/>
    <property type="match status" value="1"/>
</dbReference>
<feature type="compositionally biased region" description="Low complexity" evidence="5">
    <location>
        <begin position="36"/>
        <end position="108"/>
    </location>
</feature>
<dbReference type="PANTHER" id="PTHR12792:SF0">
    <property type="entry name" value="SEPARIN"/>
    <property type="match status" value="1"/>
</dbReference>
<feature type="compositionally biased region" description="Polar residues" evidence="5">
    <location>
        <begin position="1"/>
        <end position="14"/>
    </location>
</feature>
<dbReference type="PANTHER" id="PTHR12792">
    <property type="entry name" value="EXTRA SPINDLE POLES 1-RELATED"/>
    <property type="match status" value="1"/>
</dbReference>
<dbReference type="GO" id="GO:0051307">
    <property type="term" value="P:meiotic chromosome separation"/>
    <property type="evidence" value="ECO:0007669"/>
    <property type="project" value="TreeGrafter"/>
</dbReference>
<comment type="caution">
    <text evidence="6">The sequence shown here is derived from an EMBL/GenBank/DDBJ whole genome shotgun (WGS) entry which is preliminary data.</text>
</comment>
<organism evidence="6 7">
    <name type="scientific">Tilletia indica</name>
    <dbReference type="NCBI Taxonomy" id="43049"/>
    <lineage>
        <taxon>Eukaryota</taxon>
        <taxon>Fungi</taxon>
        <taxon>Dikarya</taxon>
        <taxon>Basidiomycota</taxon>
        <taxon>Ustilaginomycotina</taxon>
        <taxon>Exobasidiomycetes</taxon>
        <taxon>Tilletiales</taxon>
        <taxon>Tilletiaceae</taxon>
        <taxon>Tilletia</taxon>
    </lineage>
</organism>
<dbReference type="GO" id="GO:0006508">
    <property type="term" value="P:proteolysis"/>
    <property type="evidence" value="ECO:0007669"/>
    <property type="project" value="InterPro"/>
</dbReference>
<feature type="region of interest" description="Disordered" evidence="5">
    <location>
        <begin position="1"/>
        <end position="121"/>
    </location>
</feature>
<name>A0A177T9J2_9BASI</name>
<dbReference type="InterPro" id="IPR019734">
    <property type="entry name" value="TPR_rpt"/>
</dbReference>
<evidence type="ECO:0000313" key="6">
    <source>
        <dbReference type="EMBL" id="KAE8256250.1"/>
    </source>
</evidence>